<name>A0AAN9UPG4_9PEZI</name>
<dbReference type="EMBL" id="JAKJXP020000050">
    <property type="protein sequence ID" value="KAK7751408.1"/>
    <property type="molecule type" value="Genomic_DNA"/>
</dbReference>
<keyword evidence="2" id="KW-1185">Reference proteome</keyword>
<reference evidence="1 2" key="1">
    <citation type="submission" date="2024-02" db="EMBL/GenBank/DDBJ databases">
        <title>De novo assembly and annotation of 12 fungi associated with fruit tree decline syndrome in Ontario, Canada.</title>
        <authorList>
            <person name="Sulman M."/>
            <person name="Ellouze W."/>
            <person name="Ilyukhin E."/>
        </authorList>
    </citation>
    <scope>NUCLEOTIDE SEQUENCE [LARGE SCALE GENOMIC DNA]</scope>
    <source>
        <strain evidence="1 2">M11/M66-122</strain>
    </source>
</reference>
<dbReference type="Proteomes" id="UP001320420">
    <property type="component" value="Unassembled WGS sequence"/>
</dbReference>
<dbReference type="AlphaFoldDB" id="A0AAN9UPG4"/>
<accession>A0AAN9UPG4</accession>
<proteinExistence type="predicted"/>
<comment type="caution">
    <text evidence="1">The sequence shown here is derived from an EMBL/GenBank/DDBJ whole genome shotgun (WGS) entry which is preliminary data.</text>
</comment>
<protein>
    <submittedName>
        <fullName evidence="1">Uncharacterized protein</fullName>
    </submittedName>
</protein>
<evidence type="ECO:0000313" key="1">
    <source>
        <dbReference type="EMBL" id="KAK7751408.1"/>
    </source>
</evidence>
<gene>
    <name evidence="1" type="ORF">SLS62_006664</name>
</gene>
<evidence type="ECO:0000313" key="2">
    <source>
        <dbReference type="Proteomes" id="UP001320420"/>
    </source>
</evidence>
<organism evidence="1 2">
    <name type="scientific">Diatrype stigma</name>
    <dbReference type="NCBI Taxonomy" id="117547"/>
    <lineage>
        <taxon>Eukaryota</taxon>
        <taxon>Fungi</taxon>
        <taxon>Dikarya</taxon>
        <taxon>Ascomycota</taxon>
        <taxon>Pezizomycotina</taxon>
        <taxon>Sordariomycetes</taxon>
        <taxon>Xylariomycetidae</taxon>
        <taxon>Xylariales</taxon>
        <taxon>Diatrypaceae</taxon>
        <taxon>Diatrype</taxon>
    </lineage>
</organism>
<sequence>MLYQRFAEIISESLDEQFDLLHQIEMDSGQTGILLVDEMGRVIPKRNGHEQDLSLEILGVVQLAVAIEASARGHLITIESVRKELLRFSWPETSEAKRQRRQEQNEIIEKRLDTVTQMVQLAVLRTDNLKMRGKEQETAD</sequence>